<evidence type="ECO:0000313" key="2">
    <source>
        <dbReference type="Proteomes" id="UP001150581"/>
    </source>
</evidence>
<dbReference type="Proteomes" id="UP001150581">
    <property type="component" value="Unassembled WGS sequence"/>
</dbReference>
<organism evidence="1 2">
    <name type="scientific">Kickxella alabastrina</name>
    <dbReference type="NCBI Taxonomy" id="61397"/>
    <lineage>
        <taxon>Eukaryota</taxon>
        <taxon>Fungi</taxon>
        <taxon>Fungi incertae sedis</taxon>
        <taxon>Zoopagomycota</taxon>
        <taxon>Kickxellomycotina</taxon>
        <taxon>Kickxellomycetes</taxon>
        <taxon>Kickxellales</taxon>
        <taxon>Kickxellaceae</taxon>
        <taxon>Kickxella</taxon>
    </lineage>
</organism>
<comment type="caution">
    <text evidence="1">The sequence shown here is derived from an EMBL/GenBank/DDBJ whole genome shotgun (WGS) entry which is preliminary data.</text>
</comment>
<reference evidence="1" key="1">
    <citation type="submission" date="2022-07" db="EMBL/GenBank/DDBJ databases">
        <title>Phylogenomic reconstructions and comparative analyses of Kickxellomycotina fungi.</title>
        <authorList>
            <person name="Reynolds N.K."/>
            <person name="Stajich J.E."/>
            <person name="Barry K."/>
            <person name="Grigoriev I.V."/>
            <person name="Crous P."/>
            <person name="Smith M.E."/>
        </authorList>
    </citation>
    <scope>NUCLEOTIDE SEQUENCE</scope>
    <source>
        <strain evidence="1">Benny 63K</strain>
    </source>
</reference>
<gene>
    <name evidence="1" type="ORF">LPJ66_000832</name>
</gene>
<accession>A0ACC1IUX3</accession>
<name>A0ACC1IUX3_9FUNG</name>
<keyword evidence="2" id="KW-1185">Reference proteome</keyword>
<dbReference type="EMBL" id="JANBPG010000030">
    <property type="protein sequence ID" value="KAJ1901371.1"/>
    <property type="molecule type" value="Genomic_DNA"/>
</dbReference>
<protein>
    <submittedName>
        <fullName evidence="1">Uncharacterized protein</fullName>
    </submittedName>
</protein>
<proteinExistence type="predicted"/>
<sequence length="508" mass="54282">MAEFNYMYANQPLVNSSMSSMGYPNNMMGGGNAPPGSDSMSMLNHYARSPFTKQQQQQQAAGPGTQVFSSRVLNDPSSSVFCYDAHSNMVVEHNVRQMMASDCSLFIEHIQGYSLVYVPNGSSIEAAAGQAMAHHAENLPRAMAGGKNGSRGHNAANNGLPREKTSKPCNAFIMYRNHKINELRALMPEINQTDISREAGSRWKTESEDVKEYFRAKYREEKQNYDAKKSKRTRADTSTFGDDYTVFDGSSPSRKKTKNNLGLGIGGNGMGAKPRAHTMPSGSYSASRMGSGADLRKQMAARNGSSGAAMNSSSAYLNDSPYESPELHRAYAELATGMSQHQGQQPSTSSMQTLVSSHSSFVNGMSNVQMFPGSEHDMHGYDHASAAHMMPEQNDLTNSLVNAGLAAGIQMISGGNGEQDGGDMAAAASMAANVAMAAGGFYSTDMGSVEHNEAGFVGQWSGNDQQQQQHEYTSINPADTTNTDSVDGVSSAAQQIPLPAAVVGGEAI</sequence>
<evidence type="ECO:0000313" key="1">
    <source>
        <dbReference type="EMBL" id="KAJ1901371.1"/>
    </source>
</evidence>